<reference evidence="6 7" key="1">
    <citation type="submission" date="2020-08" db="EMBL/GenBank/DDBJ databases">
        <title>Genomic Encyclopedia of Type Strains, Phase IV (KMG-V): Genome sequencing to study the core and pangenomes of soil and plant-associated prokaryotes.</title>
        <authorList>
            <person name="Whitman W."/>
        </authorList>
    </citation>
    <scope>NUCLEOTIDE SEQUENCE [LARGE SCALE GENOMIC DNA]</scope>
    <source>
        <strain evidence="4 7">SEMIA 444</strain>
        <strain evidence="3 6">SEMIA 448</strain>
        <strain evidence="5 8">SEMIA 452</strain>
    </source>
</reference>
<dbReference type="EMBL" id="JACIGY010000002">
    <property type="protein sequence ID" value="MBB4411601.1"/>
    <property type="molecule type" value="Genomic_DNA"/>
</dbReference>
<dbReference type="GO" id="GO:0016757">
    <property type="term" value="F:glycosyltransferase activity"/>
    <property type="evidence" value="ECO:0007669"/>
    <property type="project" value="InterPro"/>
</dbReference>
<organism evidence="3 6">
    <name type="scientific">Aliirhizobium cellulosilyticum</name>
    <dbReference type="NCBI Taxonomy" id="393664"/>
    <lineage>
        <taxon>Bacteria</taxon>
        <taxon>Pseudomonadati</taxon>
        <taxon>Pseudomonadota</taxon>
        <taxon>Alphaproteobacteria</taxon>
        <taxon>Hyphomicrobiales</taxon>
        <taxon>Rhizobiaceae</taxon>
        <taxon>Aliirhizobium</taxon>
    </lineage>
</organism>
<dbReference type="Pfam" id="PF13439">
    <property type="entry name" value="Glyco_transf_4"/>
    <property type="match status" value="1"/>
</dbReference>
<dbReference type="Gene3D" id="3.40.50.2000">
    <property type="entry name" value="Glycogen Phosphorylase B"/>
    <property type="match status" value="2"/>
</dbReference>
<dbReference type="InterPro" id="IPR001296">
    <property type="entry name" value="Glyco_trans_1"/>
</dbReference>
<dbReference type="Proteomes" id="UP000520770">
    <property type="component" value="Unassembled WGS sequence"/>
</dbReference>
<dbReference type="EMBL" id="JACIHM010000002">
    <property type="protein sequence ID" value="MBB4446292.1"/>
    <property type="molecule type" value="Genomic_DNA"/>
</dbReference>
<evidence type="ECO:0000313" key="4">
    <source>
        <dbReference type="EMBL" id="MBB4411601.1"/>
    </source>
</evidence>
<sequence length="374" mass="42067">MRVAIIHYWLVGMRGGEKVLEAICKIYPQADIYTHVYDKASISAAINSHTIYPTFINSLPYAKRMYKKYLPLMPMALEQLDLSQYDLVISSESGPAKGVIPNSPAVHICYCHSPMRYVWNMYHEYYRKSGIMTRLMMPPLAHRLRAWDIGTASRVDHFAANSVTVANRIRSYYRRDADVIHPPVDTQAFRPVPMQEVGDYYLMVGELVGYKRPDLAVEAFNLMKKKLVVIGGGEMLDYLRKIAGPTVTIMGSQSFDVLKYHYARCRALIFPGEEDFGIVPLEAMASGRPVIAFGRGGATETVIDGRTGVFFKDQTVETLIDAIDRLERMDFDPADAVTRAADFATPVFIRKFSNFAYKALGTEPPPAVRPAQIA</sequence>
<dbReference type="EMBL" id="JACIGW010000002">
    <property type="protein sequence ID" value="MBB4348365.1"/>
    <property type="molecule type" value="Genomic_DNA"/>
</dbReference>
<evidence type="ECO:0000259" key="2">
    <source>
        <dbReference type="Pfam" id="PF13439"/>
    </source>
</evidence>
<keyword evidence="7" id="KW-1185">Reference proteome</keyword>
<evidence type="ECO:0000313" key="7">
    <source>
        <dbReference type="Proteomes" id="UP000524535"/>
    </source>
</evidence>
<evidence type="ECO:0000259" key="1">
    <source>
        <dbReference type="Pfam" id="PF00534"/>
    </source>
</evidence>
<evidence type="ECO:0000313" key="8">
    <source>
        <dbReference type="Proteomes" id="UP000576087"/>
    </source>
</evidence>
<evidence type="ECO:0000313" key="3">
    <source>
        <dbReference type="EMBL" id="MBB4348365.1"/>
    </source>
</evidence>
<keyword evidence="3" id="KW-0808">Transferase</keyword>
<dbReference type="SUPFAM" id="SSF53756">
    <property type="entry name" value="UDP-Glycosyltransferase/glycogen phosphorylase"/>
    <property type="match status" value="1"/>
</dbReference>
<dbReference type="Proteomes" id="UP000576087">
    <property type="component" value="Unassembled WGS sequence"/>
</dbReference>
<evidence type="ECO:0000313" key="5">
    <source>
        <dbReference type="EMBL" id="MBB4446292.1"/>
    </source>
</evidence>
<dbReference type="PANTHER" id="PTHR45947">
    <property type="entry name" value="SULFOQUINOVOSYL TRANSFERASE SQD2"/>
    <property type="match status" value="1"/>
</dbReference>
<feature type="domain" description="Glycosyltransferase subfamily 4-like N-terminal" evidence="2">
    <location>
        <begin position="15"/>
        <end position="187"/>
    </location>
</feature>
<feature type="domain" description="Glycosyl transferase family 1" evidence="1">
    <location>
        <begin position="198"/>
        <end position="330"/>
    </location>
</feature>
<dbReference type="AlphaFoldDB" id="A0A7W6WPU2"/>
<dbReference type="PANTHER" id="PTHR45947:SF3">
    <property type="entry name" value="SULFOQUINOVOSYL TRANSFERASE SQD2"/>
    <property type="match status" value="1"/>
</dbReference>
<dbReference type="Proteomes" id="UP000524535">
    <property type="component" value="Unassembled WGS sequence"/>
</dbReference>
<dbReference type="Pfam" id="PF00534">
    <property type="entry name" value="Glycos_transf_1"/>
    <property type="match status" value="1"/>
</dbReference>
<comment type="caution">
    <text evidence="3">The sequence shown here is derived from an EMBL/GenBank/DDBJ whole genome shotgun (WGS) entry which is preliminary data.</text>
</comment>
<gene>
    <name evidence="4" type="ORF">GGE31_002106</name>
    <name evidence="3" type="ORF">GGE33_002107</name>
    <name evidence="5" type="ORF">GGE35_002108</name>
</gene>
<name>A0A7W6WPU2_9HYPH</name>
<proteinExistence type="predicted"/>
<dbReference type="RefSeq" id="WP_183684982.1">
    <property type="nucleotide sequence ID" value="NZ_JACIGW010000002.1"/>
</dbReference>
<dbReference type="InterPro" id="IPR028098">
    <property type="entry name" value="Glyco_trans_4-like_N"/>
</dbReference>
<accession>A0A7W6WPU2</accession>
<protein>
    <submittedName>
        <fullName evidence="3">Glycosyltransferase involved in cell wall biosynthesis</fullName>
    </submittedName>
</protein>
<evidence type="ECO:0000313" key="6">
    <source>
        <dbReference type="Proteomes" id="UP000520770"/>
    </source>
</evidence>
<dbReference type="InterPro" id="IPR050194">
    <property type="entry name" value="Glycosyltransferase_grp1"/>
</dbReference>